<keyword evidence="4 10" id="KW-1133">Transmembrane helix</keyword>
<keyword evidence="12" id="KW-1185">Reference proteome</keyword>
<dbReference type="Pfam" id="PF02537">
    <property type="entry name" value="CRCB"/>
    <property type="match status" value="1"/>
</dbReference>
<organism evidence="11 12">
    <name type="scientific">Alicyclobacillus fastidiosus</name>
    <dbReference type="NCBI Taxonomy" id="392011"/>
    <lineage>
        <taxon>Bacteria</taxon>
        <taxon>Bacillati</taxon>
        <taxon>Bacillota</taxon>
        <taxon>Bacilli</taxon>
        <taxon>Bacillales</taxon>
        <taxon>Alicyclobacillaceae</taxon>
        <taxon>Alicyclobacillus</taxon>
    </lineage>
</organism>
<evidence type="ECO:0000256" key="6">
    <source>
        <dbReference type="ARBA" id="ARBA00023303"/>
    </source>
</evidence>
<comment type="subcellular location">
    <subcellularLocation>
        <location evidence="1 10">Cell membrane</location>
        <topology evidence="1 10">Multi-pass membrane protein</topology>
    </subcellularLocation>
</comment>
<dbReference type="InterPro" id="IPR003691">
    <property type="entry name" value="FluC"/>
</dbReference>
<evidence type="ECO:0000256" key="3">
    <source>
        <dbReference type="ARBA" id="ARBA00022692"/>
    </source>
</evidence>
<keyword evidence="2 10" id="KW-1003">Cell membrane</keyword>
<evidence type="ECO:0000256" key="8">
    <source>
        <dbReference type="ARBA" id="ARBA00035585"/>
    </source>
</evidence>
<dbReference type="HAMAP" id="MF_00454">
    <property type="entry name" value="FluC"/>
    <property type="match status" value="1"/>
</dbReference>
<comment type="function">
    <text evidence="9 10">Fluoride-specific ion channel. Important for reducing fluoride concentration in the cell, thus reducing its toxicity.</text>
</comment>
<feature type="binding site" evidence="10">
    <location>
        <position position="78"/>
    </location>
    <ligand>
        <name>Na(+)</name>
        <dbReference type="ChEBI" id="CHEBI:29101"/>
        <note>structural</note>
    </ligand>
</feature>
<evidence type="ECO:0000256" key="7">
    <source>
        <dbReference type="ARBA" id="ARBA00035120"/>
    </source>
</evidence>
<comment type="similarity">
    <text evidence="7 10">Belongs to the fluoride channel Fluc/FEX (TC 1.A.43) family.</text>
</comment>
<dbReference type="NCBIfam" id="TIGR00494">
    <property type="entry name" value="crcB"/>
    <property type="match status" value="1"/>
</dbReference>
<dbReference type="PANTHER" id="PTHR28259:SF1">
    <property type="entry name" value="FLUORIDE EXPORT PROTEIN 1-RELATED"/>
    <property type="match status" value="1"/>
</dbReference>
<keyword evidence="5 10" id="KW-0472">Membrane</keyword>
<name>A0ABY6ZLG5_9BACL</name>
<feature type="binding site" evidence="10">
    <location>
        <position position="75"/>
    </location>
    <ligand>
        <name>Na(+)</name>
        <dbReference type="ChEBI" id="CHEBI:29101"/>
        <note>structural</note>
    </ligand>
</feature>
<keyword evidence="6 10" id="KW-0407">Ion channel</keyword>
<keyword evidence="10" id="KW-0813">Transport</keyword>
<evidence type="ECO:0000256" key="9">
    <source>
        <dbReference type="ARBA" id="ARBA00049940"/>
    </source>
</evidence>
<reference evidence="11" key="1">
    <citation type="submission" date="2022-08" db="EMBL/GenBank/DDBJ databases">
        <title>Alicyclobacillus fastidiosus DSM 17978, complete genome.</title>
        <authorList>
            <person name="Wang Q."/>
            <person name="Cai R."/>
            <person name="Wang Z."/>
        </authorList>
    </citation>
    <scope>NUCLEOTIDE SEQUENCE</scope>
    <source>
        <strain evidence="11">DSM 17978</strain>
    </source>
</reference>
<keyword evidence="10" id="KW-0915">Sodium</keyword>
<protein>
    <recommendedName>
        <fullName evidence="10">Fluoride-specific ion channel FluC</fullName>
    </recommendedName>
</protein>
<evidence type="ECO:0000256" key="5">
    <source>
        <dbReference type="ARBA" id="ARBA00023136"/>
    </source>
</evidence>
<evidence type="ECO:0000313" key="12">
    <source>
        <dbReference type="Proteomes" id="UP001164761"/>
    </source>
</evidence>
<keyword evidence="3 10" id="KW-0812">Transmembrane</keyword>
<gene>
    <name evidence="10 11" type="primary">crcB</name>
    <name evidence="10" type="synonym">fluC</name>
    <name evidence="11" type="ORF">NZD89_10395</name>
</gene>
<keyword evidence="10" id="KW-0406">Ion transport</keyword>
<evidence type="ECO:0000256" key="1">
    <source>
        <dbReference type="ARBA" id="ARBA00004651"/>
    </source>
</evidence>
<comment type="catalytic activity">
    <reaction evidence="8">
        <text>fluoride(in) = fluoride(out)</text>
        <dbReference type="Rhea" id="RHEA:76159"/>
        <dbReference type="ChEBI" id="CHEBI:17051"/>
    </reaction>
    <physiologicalReaction direction="left-to-right" evidence="8">
        <dbReference type="Rhea" id="RHEA:76160"/>
    </physiologicalReaction>
</comment>
<evidence type="ECO:0000256" key="4">
    <source>
        <dbReference type="ARBA" id="ARBA00022989"/>
    </source>
</evidence>
<dbReference type="Proteomes" id="UP001164761">
    <property type="component" value="Chromosome"/>
</dbReference>
<proteinExistence type="inferred from homology"/>
<evidence type="ECO:0000313" key="11">
    <source>
        <dbReference type="EMBL" id="WAH43753.1"/>
    </source>
</evidence>
<dbReference type="RefSeq" id="WP_268007652.1">
    <property type="nucleotide sequence ID" value="NZ_BSUT01000001.1"/>
</dbReference>
<accession>A0ABY6ZLG5</accession>
<comment type="activity regulation">
    <text evidence="10">Na(+) is not transported, but it plays an essential structural role and its presence is essential for fluoride channel function.</text>
</comment>
<dbReference type="EMBL" id="CP104067">
    <property type="protein sequence ID" value="WAH43753.1"/>
    <property type="molecule type" value="Genomic_DNA"/>
</dbReference>
<keyword evidence="10" id="KW-0479">Metal-binding</keyword>
<evidence type="ECO:0000256" key="10">
    <source>
        <dbReference type="HAMAP-Rule" id="MF_00454"/>
    </source>
</evidence>
<evidence type="ECO:0000256" key="2">
    <source>
        <dbReference type="ARBA" id="ARBA00022475"/>
    </source>
</evidence>
<sequence length="124" mass="13471">MNWLLVGIGGIIGALLRFQVSRFVNDHFDVNFPFPTLLINVTGSFLLGWFTRDLNAYFPALGSAPMLLFGVGVCGAYTTFSTFSYEAVSLFREQREITALVYIAVSCLGGFAASALGLYGLPAR</sequence>
<feature type="transmembrane region" description="Helical" evidence="10">
    <location>
        <begin position="57"/>
        <end position="80"/>
    </location>
</feature>
<feature type="transmembrane region" description="Helical" evidence="10">
    <location>
        <begin position="32"/>
        <end position="50"/>
    </location>
</feature>
<dbReference type="PANTHER" id="PTHR28259">
    <property type="entry name" value="FLUORIDE EXPORT PROTEIN 1-RELATED"/>
    <property type="match status" value="1"/>
</dbReference>
<feature type="transmembrane region" description="Helical" evidence="10">
    <location>
        <begin position="100"/>
        <end position="121"/>
    </location>
</feature>